<evidence type="ECO:0000256" key="3">
    <source>
        <dbReference type="SAM" id="MobiDB-lite"/>
    </source>
</evidence>
<dbReference type="GO" id="GO:0005509">
    <property type="term" value="F:calcium ion binding"/>
    <property type="evidence" value="ECO:0007669"/>
    <property type="project" value="InterPro"/>
</dbReference>
<sequence>MKGRTAMTTITGTNGAWGANGVAPLPGQDGADGGDASQGADGETVNVFVTEETIQDLLGNNLLQVTSGAGGQGGAGSAANPGTPSGGQGGDGALGGQGGDLLIDVTGVSFSNVMTLRAYGGAGGSGGAGGLGGNGLAGIGGAAGLSADGSDSGDVIIRMTDSVFTADARLDLLATFAAGYKMGGYGRTGSSGDTPGNGSDGGKGGTGGTANIEVDGVWLPFHTGGVSHRIEVTGALGGLGGDGGRGGAATAAGSYGAGGRGGDGGRGSHVGISFTNNHLTGTAADEQLELEFILSGGRGGIGGLGGQGGTDLAETAAAGANGASGNAVLTFSGNHIDGGAGTDTVTLTFWRSTFVDSDLGEVWDANGIGVIDVNLATGIMTVGGQTNTITGVENIYFRLEDSSYAPGSPPVDMPSTVYATGNSSANLLVASTWAAAWFSGEGGNDSLWGRGYNDYFQGGAGTDDLAGYGGDDSLMGGSSVDFLEGGDGHDYLDGGTGSDTMVGGAGDDTYVVDANGDVVNDQNGGGTDTIMTGLTWTLGTYIENLTLTGSANSKGTGNDLANSLTGNDGNNTLTGGLGDDSYFIQNTGDNVVEANGGGTDVIYSQVNYNLTGRFVETLVLTESATDAIGNSYANALFGNSLNNLLDGGGGADTLGGAAGNDTYMVNVASDVVIESADEGTDTVYASSSYVLSADIERLILTGTAASGTGNASNNAITGNDGNNVLDGSGGVDTLVGGLGNDTYHIDNSLDIVTEASGAGTDTVFASASYNLSGRVVENLTLTGADDLTAIGNGVGNKLTGNTGNNLLDGGSGADTLTGGLGNDTYYVQTIGDKVVEAGGEGTDLIYASVTYNLTGRYVETLNLTGSANIDALGNSLANTLIGNAGANTLNGLGGNDILTGGLGADIFLFQLGSRSDTVTDFSAAENDTININAYTGGAANEGLITQAGADTVINLGGGNVITVNNALVAEVLAHIIW</sequence>
<dbReference type="AlphaFoldDB" id="F4QJU3"/>
<evidence type="ECO:0000313" key="4">
    <source>
        <dbReference type="EMBL" id="EGF93200.1"/>
    </source>
</evidence>
<feature type="compositionally biased region" description="Gly residues" evidence="3">
    <location>
        <begin position="198"/>
        <end position="208"/>
    </location>
</feature>
<gene>
    <name evidence="4" type="ORF">ABI_16400</name>
</gene>
<dbReference type="Gene3D" id="2.150.10.10">
    <property type="entry name" value="Serralysin-like metalloprotease, C-terminal"/>
    <property type="match status" value="5"/>
</dbReference>
<feature type="compositionally biased region" description="Polar residues" evidence="3">
    <location>
        <begin position="1"/>
        <end position="14"/>
    </location>
</feature>
<keyword evidence="5" id="KW-1185">Reference proteome</keyword>
<evidence type="ECO:0000256" key="1">
    <source>
        <dbReference type="ARBA" id="ARBA00004613"/>
    </source>
</evidence>
<dbReference type="HOGENOM" id="CLU_304157_0_0_5"/>
<dbReference type="SUPFAM" id="SSF51120">
    <property type="entry name" value="beta-Roll"/>
    <property type="match status" value="4"/>
</dbReference>
<dbReference type="InterPro" id="IPR011049">
    <property type="entry name" value="Serralysin-like_metalloprot_C"/>
</dbReference>
<comment type="subcellular location">
    <subcellularLocation>
        <location evidence="1">Secreted</location>
    </subcellularLocation>
</comment>
<dbReference type="Proteomes" id="UP000006512">
    <property type="component" value="Unassembled WGS sequence"/>
</dbReference>
<accession>F4QJU3</accession>
<dbReference type="PRINTS" id="PR00313">
    <property type="entry name" value="CABNDNGRPT"/>
</dbReference>
<dbReference type="GO" id="GO:0005576">
    <property type="term" value="C:extracellular region"/>
    <property type="evidence" value="ECO:0007669"/>
    <property type="project" value="UniProtKB-SubCell"/>
</dbReference>
<keyword evidence="2" id="KW-0964">Secreted</keyword>
<feature type="region of interest" description="Disordered" evidence="3">
    <location>
        <begin position="187"/>
        <end position="209"/>
    </location>
</feature>
<dbReference type="InterPro" id="IPR001343">
    <property type="entry name" value="Hemolysn_Ca-bd"/>
</dbReference>
<dbReference type="InterPro" id="IPR050557">
    <property type="entry name" value="RTX_toxin/Mannuronan_C5-epim"/>
</dbReference>
<reference evidence="5" key="1">
    <citation type="submission" date="2011-03" db="EMBL/GenBank/DDBJ databases">
        <title>Draft genome sequence of Brevundimonas diminuta.</title>
        <authorList>
            <person name="Brown P.J.B."/>
            <person name="Buechlein A."/>
            <person name="Hemmerich C."/>
            <person name="Brun Y.V."/>
        </authorList>
    </citation>
    <scope>NUCLEOTIDE SEQUENCE [LARGE SCALE GENOMIC DNA]</scope>
    <source>
        <strain evidence="5">C19</strain>
    </source>
</reference>
<protein>
    <submittedName>
        <fullName evidence="4">Hemolysin-type calcium-binding repeat 2 copies family protein</fullName>
    </submittedName>
</protein>
<proteinExistence type="predicted"/>
<dbReference type="STRING" id="715226.ABI_16400"/>
<dbReference type="PANTHER" id="PTHR38340:SF1">
    <property type="entry name" value="S-LAYER PROTEIN"/>
    <property type="match status" value="1"/>
</dbReference>
<name>F4QJU3_9CAUL</name>
<dbReference type="InterPro" id="IPR018511">
    <property type="entry name" value="Hemolysin-typ_Ca-bd_CS"/>
</dbReference>
<evidence type="ECO:0000256" key="2">
    <source>
        <dbReference type="ARBA" id="ARBA00022525"/>
    </source>
</evidence>
<dbReference type="EMBL" id="GL883077">
    <property type="protein sequence ID" value="EGF93200.1"/>
    <property type="molecule type" value="Genomic_DNA"/>
</dbReference>
<dbReference type="eggNOG" id="COG2931">
    <property type="taxonomic scope" value="Bacteria"/>
</dbReference>
<feature type="compositionally biased region" description="Gly residues" evidence="3">
    <location>
        <begin position="84"/>
        <end position="94"/>
    </location>
</feature>
<evidence type="ECO:0000313" key="5">
    <source>
        <dbReference type="Proteomes" id="UP000006512"/>
    </source>
</evidence>
<organism evidence="4 5">
    <name type="scientific">Asticcacaulis biprosthecium C19</name>
    <dbReference type="NCBI Taxonomy" id="715226"/>
    <lineage>
        <taxon>Bacteria</taxon>
        <taxon>Pseudomonadati</taxon>
        <taxon>Pseudomonadota</taxon>
        <taxon>Alphaproteobacteria</taxon>
        <taxon>Caulobacterales</taxon>
        <taxon>Caulobacteraceae</taxon>
        <taxon>Asticcacaulis</taxon>
    </lineage>
</organism>
<dbReference type="PANTHER" id="PTHR38340">
    <property type="entry name" value="S-LAYER PROTEIN"/>
    <property type="match status" value="1"/>
</dbReference>
<dbReference type="PROSITE" id="PS00330">
    <property type="entry name" value="HEMOLYSIN_CALCIUM"/>
    <property type="match status" value="1"/>
</dbReference>
<dbReference type="Pfam" id="PF00353">
    <property type="entry name" value="HemolysinCabind"/>
    <property type="match status" value="7"/>
</dbReference>
<feature type="region of interest" description="Disordered" evidence="3">
    <location>
        <begin position="1"/>
        <end position="41"/>
    </location>
</feature>
<feature type="region of interest" description="Disordered" evidence="3">
    <location>
        <begin position="69"/>
        <end position="94"/>
    </location>
</feature>